<protein>
    <submittedName>
        <fullName evidence="1">Uncharacterized protein</fullName>
    </submittedName>
</protein>
<evidence type="ECO:0000313" key="2">
    <source>
        <dbReference type="Proteomes" id="UP000829685"/>
    </source>
</evidence>
<proteinExistence type="predicted"/>
<keyword evidence="2" id="KW-1185">Reference proteome</keyword>
<evidence type="ECO:0000313" key="1">
    <source>
        <dbReference type="EMBL" id="KAI1874469.1"/>
    </source>
</evidence>
<accession>A0A9P9WQ76</accession>
<dbReference type="AlphaFoldDB" id="A0A9P9WQ76"/>
<gene>
    <name evidence="1" type="ORF">JX265_004677</name>
</gene>
<dbReference type="Proteomes" id="UP000829685">
    <property type="component" value="Unassembled WGS sequence"/>
</dbReference>
<sequence>MPHCYFFQSDDQRGQWAEELDHFKRAFAADYGAAVDRLRRSGKSLPKQWTDLAREYALACLQDPLILKTLGFDASDALNEEFPELRELEDTCQEWFRSHFDSRSEKRAWWNDLSQIGFDLIAHKCPSEVNVSVADSISILDNADDEAESSDDALLAKSDYSLSFYEDCYEEFKRARTHEQARDIGDQSTDKSSLVHRWLMTSGLELPFTAEPEELSGDDESRAPLDNEISMSNISSLTLGSESGIITVDTDAVIDRLRRRIAPPRQNRY</sequence>
<dbReference type="EMBL" id="JAFIMR010000009">
    <property type="protein sequence ID" value="KAI1874469.1"/>
    <property type="molecule type" value="Genomic_DNA"/>
</dbReference>
<name>A0A9P9WQ76_9PEZI</name>
<reference evidence="1" key="1">
    <citation type="submission" date="2021-03" db="EMBL/GenBank/DDBJ databases">
        <title>Revisited historic fungal species revealed as producer of novel bioactive compounds through whole genome sequencing and comparative genomics.</title>
        <authorList>
            <person name="Vignolle G.A."/>
            <person name="Hochenegger N."/>
            <person name="Mach R.L."/>
            <person name="Mach-Aigner A.R."/>
            <person name="Javad Rahimi M."/>
            <person name="Salim K.A."/>
            <person name="Chan C.M."/>
            <person name="Lim L.B.L."/>
            <person name="Cai F."/>
            <person name="Druzhinina I.S."/>
            <person name="U'Ren J.M."/>
            <person name="Derntl C."/>
        </authorList>
    </citation>
    <scope>NUCLEOTIDE SEQUENCE</scope>
    <source>
        <strain evidence="1">TUCIM 5799</strain>
    </source>
</reference>
<organism evidence="1 2">
    <name type="scientific">Neoarthrinium moseri</name>
    <dbReference type="NCBI Taxonomy" id="1658444"/>
    <lineage>
        <taxon>Eukaryota</taxon>
        <taxon>Fungi</taxon>
        <taxon>Dikarya</taxon>
        <taxon>Ascomycota</taxon>
        <taxon>Pezizomycotina</taxon>
        <taxon>Sordariomycetes</taxon>
        <taxon>Xylariomycetidae</taxon>
        <taxon>Amphisphaeriales</taxon>
        <taxon>Apiosporaceae</taxon>
        <taxon>Neoarthrinium</taxon>
    </lineage>
</organism>
<comment type="caution">
    <text evidence="1">The sequence shown here is derived from an EMBL/GenBank/DDBJ whole genome shotgun (WGS) entry which is preliminary data.</text>
</comment>